<dbReference type="InterPro" id="IPR050680">
    <property type="entry name" value="YpeA/RimI_acetyltransf"/>
</dbReference>
<gene>
    <name evidence="4" type="ORF">AS859_01115</name>
</gene>
<evidence type="ECO:0000313" key="5">
    <source>
        <dbReference type="Proteomes" id="UP000192599"/>
    </source>
</evidence>
<dbReference type="Proteomes" id="UP000192599">
    <property type="component" value="Unassembled WGS sequence"/>
</dbReference>
<keyword evidence="1 4" id="KW-0808">Transferase</keyword>
<dbReference type="CDD" id="cd04301">
    <property type="entry name" value="NAT_SF"/>
    <property type="match status" value="1"/>
</dbReference>
<evidence type="ECO:0000313" key="4">
    <source>
        <dbReference type="EMBL" id="OQR42190.1"/>
    </source>
</evidence>
<feature type="domain" description="N-acetyltransferase" evidence="3">
    <location>
        <begin position="11"/>
        <end position="185"/>
    </location>
</feature>
<dbReference type="SUPFAM" id="SSF55729">
    <property type="entry name" value="Acyl-CoA N-acyltransferases (Nat)"/>
    <property type="match status" value="1"/>
</dbReference>
<dbReference type="Pfam" id="PF00583">
    <property type="entry name" value="Acetyltransf_1"/>
    <property type="match status" value="1"/>
</dbReference>
<evidence type="ECO:0000256" key="2">
    <source>
        <dbReference type="ARBA" id="ARBA00023315"/>
    </source>
</evidence>
<comment type="caution">
    <text evidence="4">The sequence shown here is derived from an EMBL/GenBank/DDBJ whole genome shotgun (WGS) entry which is preliminary data.</text>
</comment>
<dbReference type="GO" id="GO:0016747">
    <property type="term" value="F:acyltransferase activity, transferring groups other than amino-acyl groups"/>
    <property type="evidence" value="ECO:0007669"/>
    <property type="project" value="InterPro"/>
</dbReference>
<name>A0A1V9VDR8_9BACT</name>
<dbReference type="EMBL" id="LNTC01000006">
    <property type="protein sequence ID" value="OQR42190.1"/>
    <property type="molecule type" value="Genomic_DNA"/>
</dbReference>
<evidence type="ECO:0000259" key="3">
    <source>
        <dbReference type="PROSITE" id="PS51186"/>
    </source>
</evidence>
<reference evidence="4 5" key="1">
    <citation type="submission" date="2017-04" db="EMBL/GenBank/DDBJ databases">
        <title>Accumulation and expression of multiple antibiotic resistance genes in Arcobacter cryaerophilus that thrives in sewage.</title>
        <authorList>
            <person name="Millar J.A."/>
            <person name="Raghavan R."/>
        </authorList>
    </citation>
    <scope>NUCLEOTIDE SEQUENCE [LARGE SCALE GENOMIC DNA]</scope>
    <source>
        <strain evidence="4 5">AZT-1</strain>
    </source>
</reference>
<proteinExistence type="predicted"/>
<dbReference type="Gene3D" id="3.40.630.30">
    <property type="match status" value="1"/>
</dbReference>
<sequence>MIKQADKKNINNISTLIYDAIHSVANTLTGENEDKKILETLDYYIKMDVCRLSYNNIYTYIIDNQNVGILLAYSSNDVEKLDKPMLEHLRRKNIFLDSFEKECFKDEFYIDTVSVTPSFQGRGIAKELFSFAEQKAKELDFKKLSLLVDFENPKAKALYERLGFKDNEILKVSGSNFYHMIKQLDL</sequence>
<dbReference type="AlphaFoldDB" id="A0A1V9VDR8"/>
<organism evidence="4 5">
    <name type="scientific">Aliarcobacter cryaerophilus</name>
    <dbReference type="NCBI Taxonomy" id="28198"/>
    <lineage>
        <taxon>Bacteria</taxon>
        <taxon>Pseudomonadati</taxon>
        <taxon>Campylobacterota</taxon>
        <taxon>Epsilonproteobacteria</taxon>
        <taxon>Campylobacterales</taxon>
        <taxon>Arcobacteraceae</taxon>
        <taxon>Aliarcobacter</taxon>
    </lineage>
</organism>
<protein>
    <submittedName>
        <fullName evidence="4">GNAT family N-acetyltransferase</fullName>
    </submittedName>
</protein>
<evidence type="ECO:0000256" key="1">
    <source>
        <dbReference type="ARBA" id="ARBA00022679"/>
    </source>
</evidence>
<dbReference type="PANTHER" id="PTHR43420">
    <property type="entry name" value="ACETYLTRANSFERASE"/>
    <property type="match status" value="1"/>
</dbReference>
<dbReference type="InterPro" id="IPR000182">
    <property type="entry name" value="GNAT_dom"/>
</dbReference>
<dbReference type="InterPro" id="IPR016181">
    <property type="entry name" value="Acyl_CoA_acyltransferase"/>
</dbReference>
<dbReference type="PROSITE" id="PS51186">
    <property type="entry name" value="GNAT"/>
    <property type="match status" value="1"/>
</dbReference>
<accession>A0A1V9VDR8</accession>
<keyword evidence="2" id="KW-0012">Acyltransferase</keyword>